<dbReference type="AlphaFoldDB" id="W1U275"/>
<name>W1U275_9FIRM</name>
<dbReference type="EMBL" id="AZMC01000279">
    <property type="protein sequence ID" value="ETI86754.1"/>
    <property type="molecule type" value="Genomic_DNA"/>
</dbReference>
<gene>
    <name evidence="2" type="ORF">Q612_NSC00279G0016</name>
</gene>
<dbReference type="Pfam" id="PF13275">
    <property type="entry name" value="S4_2"/>
    <property type="match status" value="1"/>
</dbReference>
<comment type="caution">
    <text evidence="2">The sequence shown here is derived from an EMBL/GenBank/DDBJ whole genome shotgun (WGS) entry which is preliminary data.</text>
</comment>
<accession>W1U275</accession>
<proteinExistence type="predicted"/>
<protein>
    <submittedName>
        <fullName evidence="2">S4 protein</fullName>
    </submittedName>
</protein>
<dbReference type="CDD" id="cd00165">
    <property type="entry name" value="S4"/>
    <property type="match status" value="1"/>
</dbReference>
<reference evidence="2 3" key="1">
    <citation type="submission" date="2013-12" db="EMBL/GenBank/DDBJ databases">
        <title>A Varibaculum cambriense genome reconstructed from a premature infant gut community with otherwise low bacterial novelty that shifts toward anaerobic metabolism during the third week of life.</title>
        <authorList>
            <person name="Brown C.T."/>
            <person name="Sharon I."/>
            <person name="Thomas B.C."/>
            <person name="Castelle C.J."/>
            <person name="Morowitz M.J."/>
            <person name="Banfield J.F."/>
        </authorList>
    </citation>
    <scope>NUCLEOTIDE SEQUENCE [LARGE SCALE GENOMIC DNA]</scope>
    <source>
        <strain evidence="3">DORA_17_25</strain>
    </source>
</reference>
<dbReference type="Proteomes" id="UP000018840">
    <property type="component" value="Unassembled WGS sequence"/>
</dbReference>
<keyword evidence="1" id="KW-0694">RNA-binding</keyword>
<evidence type="ECO:0000256" key="1">
    <source>
        <dbReference type="PROSITE-ProRule" id="PRU00182"/>
    </source>
</evidence>
<dbReference type="RefSeq" id="WP_024048370.1">
    <property type="nucleotide sequence ID" value="NZ_AZMC01000279.1"/>
</dbReference>
<evidence type="ECO:0000313" key="3">
    <source>
        <dbReference type="Proteomes" id="UP000018840"/>
    </source>
</evidence>
<sequence length="72" mass="7780">MREITIHTSFIALNELLKLAGVVGSGAEAKLLIRSGEVWVNGEPCTVIRKKITVNDRVDVPDQGSFTVVSEA</sequence>
<evidence type="ECO:0000313" key="2">
    <source>
        <dbReference type="EMBL" id="ETI86754.1"/>
    </source>
</evidence>
<dbReference type="InterPro" id="IPR036986">
    <property type="entry name" value="S4_RNA-bd_sf"/>
</dbReference>
<dbReference type="PROSITE" id="PS50889">
    <property type="entry name" value="S4"/>
    <property type="match status" value="1"/>
</dbReference>
<dbReference type="SUPFAM" id="SSF55174">
    <property type="entry name" value="Alpha-L RNA-binding motif"/>
    <property type="match status" value="1"/>
</dbReference>
<dbReference type="GO" id="GO:0003723">
    <property type="term" value="F:RNA binding"/>
    <property type="evidence" value="ECO:0007669"/>
    <property type="project" value="UniProtKB-KW"/>
</dbReference>
<dbReference type="Gene3D" id="3.10.290.10">
    <property type="entry name" value="RNA-binding S4 domain"/>
    <property type="match status" value="1"/>
</dbReference>
<organism evidence="2 3">
    <name type="scientific">Negativicoccus succinicivorans DORA_17_25</name>
    <dbReference type="NCBI Taxonomy" id="1403945"/>
    <lineage>
        <taxon>Bacteria</taxon>
        <taxon>Bacillati</taxon>
        <taxon>Bacillota</taxon>
        <taxon>Negativicutes</taxon>
        <taxon>Veillonellales</taxon>
        <taxon>Veillonellaceae</taxon>
        <taxon>Negativicoccus</taxon>
    </lineage>
</organism>